<dbReference type="PROSITE" id="PS50920">
    <property type="entry name" value="SOLCAR"/>
    <property type="match status" value="1"/>
</dbReference>
<accession>A0A2U1QJU2</accession>
<keyword evidence="13" id="KW-1185">Reference proteome</keyword>
<reference evidence="12 13" key="1">
    <citation type="journal article" date="2018" name="Mol. Plant">
        <title>The genome of Artemisia annua provides insight into the evolution of Asteraceae family and artemisinin biosynthesis.</title>
        <authorList>
            <person name="Shen Q."/>
            <person name="Zhang L."/>
            <person name="Liao Z."/>
            <person name="Wang S."/>
            <person name="Yan T."/>
            <person name="Shi P."/>
            <person name="Liu M."/>
            <person name="Fu X."/>
            <person name="Pan Q."/>
            <person name="Wang Y."/>
            <person name="Lv Z."/>
            <person name="Lu X."/>
            <person name="Zhang F."/>
            <person name="Jiang W."/>
            <person name="Ma Y."/>
            <person name="Chen M."/>
            <person name="Hao X."/>
            <person name="Li L."/>
            <person name="Tang Y."/>
            <person name="Lv G."/>
            <person name="Zhou Y."/>
            <person name="Sun X."/>
            <person name="Brodelius P.E."/>
            <person name="Rose J.K.C."/>
            <person name="Tang K."/>
        </authorList>
    </citation>
    <scope>NUCLEOTIDE SEQUENCE [LARGE SCALE GENOMIC DNA]</scope>
    <source>
        <strain evidence="13">cv. Huhao1</strain>
        <tissue evidence="12">Leaf</tissue>
    </source>
</reference>
<dbReference type="GO" id="GO:1990547">
    <property type="term" value="P:mitochondrial phosphate ion transmembrane transport"/>
    <property type="evidence" value="ECO:0007669"/>
    <property type="project" value="InterPro"/>
</dbReference>
<evidence type="ECO:0000256" key="6">
    <source>
        <dbReference type="ARBA" id="ARBA00022792"/>
    </source>
</evidence>
<gene>
    <name evidence="12" type="ORF">CTI12_AA000310</name>
</gene>
<evidence type="ECO:0000256" key="2">
    <source>
        <dbReference type="ARBA" id="ARBA00006375"/>
    </source>
</evidence>
<dbReference type="OrthoDB" id="1702583at2759"/>
<name>A0A2U1QJU2_ARTAN</name>
<dbReference type="AlphaFoldDB" id="A0A2U1QJU2"/>
<protein>
    <recommendedName>
        <fullName evidence="14">Carrier protein</fullName>
    </recommendedName>
</protein>
<dbReference type="GO" id="GO:0005743">
    <property type="term" value="C:mitochondrial inner membrane"/>
    <property type="evidence" value="ECO:0007669"/>
    <property type="project" value="UniProtKB-SubCell"/>
</dbReference>
<keyword evidence="3 11" id="KW-0813">Transport</keyword>
<dbReference type="EMBL" id="PKPP01000076">
    <property type="protein sequence ID" value="PWA98217.1"/>
    <property type="molecule type" value="Genomic_DNA"/>
</dbReference>
<evidence type="ECO:0000256" key="4">
    <source>
        <dbReference type="ARBA" id="ARBA00022692"/>
    </source>
</evidence>
<dbReference type="SUPFAM" id="SSF103506">
    <property type="entry name" value="Mitochondrial carrier"/>
    <property type="match status" value="1"/>
</dbReference>
<dbReference type="Gene3D" id="1.50.40.10">
    <property type="entry name" value="Mitochondrial carrier domain"/>
    <property type="match status" value="1"/>
</dbReference>
<comment type="caution">
    <text evidence="12">The sequence shown here is derived from an EMBL/GenBank/DDBJ whole genome shotgun (WGS) entry which is preliminary data.</text>
</comment>
<dbReference type="Proteomes" id="UP000245207">
    <property type="component" value="Unassembled WGS sequence"/>
</dbReference>
<evidence type="ECO:0000256" key="10">
    <source>
        <dbReference type="PROSITE-ProRule" id="PRU00282"/>
    </source>
</evidence>
<keyword evidence="8" id="KW-0496">Mitochondrion</keyword>
<feature type="repeat" description="Solcar" evidence="10">
    <location>
        <begin position="1"/>
        <end position="53"/>
    </location>
</feature>
<evidence type="ECO:0000313" key="13">
    <source>
        <dbReference type="Proteomes" id="UP000245207"/>
    </source>
</evidence>
<keyword evidence="6" id="KW-0999">Mitochondrion inner membrane</keyword>
<keyword evidence="7" id="KW-1133">Transmembrane helix</keyword>
<dbReference type="Pfam" id="PF00153">
    <property type="entry name" value="Mito_carr"/>
    <property type="match status" value="1"/>
</dbReference>
<evidence type="ECO:0000256" key="8">
    <source>
        <dbReference type="ARBA" id="ARBA00023128"/>
    </source>
</evidence>
<keyword evidence="4 10" id="KW-0812">Transmembrane</keyword>
<dbReference type="PANTHER" id="PTHR45671:SF10">
    <property type="entry name" value="SOLUTE CARRIER FAMILY 25 MEMBER 3"/>
    <property type="match status" value="1"/>
</dbReference>
<comment type="similarity">
    <text evidence="2 11">Belongs to the mitochondrial carrier (TC 2.A.29) family.</text>
</comment>
<evidence type="ECO:0000256" key="3">
    <source>
        <dbReference type="ARBA" id="ARBA00022448"/>
    </source>
</evidence>
<dbReference type="PANTHER" id="PTHR45671">
    <property type="entry name" value="SOLUTE CARRIER FAMILY 25 (MITOCHONDRIAL CARRIER PHOSPHATE CARRIER), MEMBER 3, LIKE-RELATED-RELATED"/>
    <property type="match status" value="1"/>
</dbReference>
<evidence type="ECO:0000256" key="9">
    <source>
        <dbReference type="ARBA" id="ARBA00023136"/>
    </source>
</evidence>
<keyword evidence="5" id="KW-0677">Repeat</keyword>
<dbReference type="GO" id="GO:0005315">
    <property type="term" value="F:phosphate transmembrane transporter activity"/>
    <property type="evidence" value="ECO:0007669"/>
    <property type="project" value="InterPro"/>
</dbReference>
<proteinExistence type="inferred from homology"/>
<sequence length="262" mass="29443">MDPLKYASISSGFRVLLKEQGVRGFFKGWSPTLVGYGAQGACRFGFYEFFKKHYSDIAGPEYASKYQGLIYMAASSSAEVIATTALCPMKAVKFVSKRNQVIQGTGATLETPNTVPKKEFSKTFQVEESFTCGFVAGLLSAVAFPPRADLVCFIRTLSAAAAVKKVGFWEMRRYATVSTNGHYWDSHWSSMGNLRRLQVVCWAAGLRWWRTYLTGMAVLWLLINPRHDHPIGIRQCGMREANNEPRGRFHPIVTVELFNIRN</sequence>
<comment type="subcellular location">
    <subcellularLocation>
        <location evidence="1">Mitochondrion inner membrane</location>
        <topology evidence="1">Multi-pass membrane protein</topology>
    </subcellularLocation>
</comment>
<evidence type="ECO:0000256" key="5">
    <source>
        <dbReference type="ARBA" id="ARBA00022737"/>
    </source>
</evidence>
<evidence type="ECO:0000256" key="11">
    <source>
        <dbReference type="RuleBase" id="RU000488"/>
    </source>
</evidence>
<dbReference type="InterPro" id="IPR044677">
    <property type="entry name" value="SLC25A3/Pic2/Mir1-like"/>
</dbReference>
<keyword evidence="9 10" id="KW-0472">Membrane</keyword>
<evidence type="ECO:0000313" key="12">
    <source>
        <dbReference type="EMBL" id="PWA98217.1"/>
    </source>
</evidence>
<dbReference type="STRING" id="35608.A0A2U1QJU2"/>
<evidence type="ECO:0000256" key="7">
    <source>
        <dbReference type="ARBA" id="ARBA00022989"/>
    </source>
</evidence>
<dbReference type="InterPro" id="IPR023395">
    <property type="entry name" value="MCP_dom_sf"/>
</dbReference>
<dbReference type="InterPro" id="IPR018108">
    <property type="entry name" value="MCP_transmembrane"/>
</dbReference>
<evidence type="ECO:0008006" key="14">
    <source>
        <dbReference type="Google" id="ProtNLM"/>
    </source>
</evidence>
<evidence type="ECO:0000256" key="1">
    <source>
        <dbReference type="ARBA" id="ARBA00004448"/>
    </source>
</evidence>
<organism evidence="12 13">
    <name type="scientific">Artemisia annua</name>
    <name type="common">Sweet wormwood</name>
    <dbReference type="NCBI Taxonomy" id="35608"/>
    <lineage>
        <taxon>Eukaryota</taxon>
        <taxon>Viridiplantae</taxon>
        <taxon>Streptophyta</taxon>
        <taxon>Embryophyta</taxon>
        <taxon>Tracheophyta</taxon>
        <taxon>Spermatophyta</taxon>
        <taxon>Magnoliopsida</taxon>
        <taxon>eudicotyledons</taxon>
        <taxon>Gunneridae</taxon>
        <taxon>Pentapetalae</taxon>
        <taxon>asterids</taxon>
        <taxon>campanulids</taxon>
        <taxon>Asterales</taxon>
        <taxon>Asteraceae</taxon>
        <taxon>Asteroideae</taxon>
        <taxon>Anthemideae</taxon>
        <taxon>Artemisiinae</taxon>
        <taxon>Artemisia</taxon>
    </lineage>
</organism>